<evidence type="ECO:0000313" key="5">
    <source>
        <dbReference type="EMBL" id="MBA0085142.1"/>
    </source>
</evidence>
<evidence type="ECO:0000313" key="6">
    <source>
        <dbReference type="Proteomes" id="UP000567293"/>
    </source>
</evidence>
<sequence>MPDRFANGDPTNDEPAESPGSHDRTKPRAYHGGDLRGIQSHLPYLKDLGVTTLWLTPVVKNGAADDYHGYSAVDLYSIDPHLGSLKDYQDLVAAAHQEKMKILFDAVPNHVGALHPWVQNPPLPDWFHGTKQHHLESFSPLKEPFYGKPAAEPGANDPFELLIDPHAPAWMKRNLTEGWFFGILPDMNTENPMVEEYLLENSWWWAEISGLDGYRVDTFPFVGRKFWAYWHAGLRRFYPNLTTIGEVFHPDPTVTSFFVGGAPRYDGIDSGLSTVFDFPMLFTLRDVLLRNAPVGRIADVLRHDALYPRPDLLVPFFANHDVRRFRSAEGSSPAKLRLAFGLTLTLRGIPELYYGDEVGVSGGGDPDNRRDFPGGWKEDATNAFTAAGRTREQQEIFAYVQELLRMRREHEALRGGRLWHLAADENSYVFLRASEEERLVVAFNNADKTRNLTIPLQGTPVENAESISLLCGGGKGDLAPSELHLSVPAESISIFSVKGSVPP</sequence>
<accession>A0A7V8SWY7</accession>
<dbReference type="SMART" id="SM00642">
    <property type="entry name" value="Aamy"/>
    <property type="match status" value="1"/>
</dbReference>
<protein>
    <submittedName>
        <fullName evidence="5">Alpha-amylase</fullName>
    </submittedName>
</protein>
<dbReference type="Proteomes" id="UP000567293">
    <property type="component" value="Unassembled WGS sequence"/>
</dbReference>
<dbReference type="InterPro" id="IPR006047">
    <property type="entry name" value="GH13_cat_dom"/>
</dbReference>
<evidence type="ECO:0000256" key="1">
    <source>
        <dbReference type="ARBA" id="ARBA00022801"/>
    </source>
</evidence>
<keyword evidence="1" id="KW-0378">Hydrolase</keyword>
<dbReference type="Gene3D" id="2.60.40.1180">
    <property type="entry name" value="Golgi alpha-mannosidase II"/>
    <property type="match status" value="1"/>
</dbReference>
<evidence type="ECO:0000256" key="3">
    <source>
        <dbReference type="SAM" id="MobiDB-lite"/>
    </source>
</evidence>
<dbReference type="SUPFAM" id="SSF51011">
    <property type="entry name" value="Glycosyl hydrolase domain"/>
    <property type="match status" value="1"/>
</dbReference>
<keyword evidence="2" id="KW-0326">Glycosidase</keyword>
<dbReference type="GO" id="GO:0005975">
    <property type="term" value="P:carbohydrate metabolic process"/>
    <property type="evidence" value="ECO:0007669"/>
    <property type="project" value="InterPro"/>
</dbReference>
<dbReference type="AlphaFoldDB" id="A0A7V8SWY7"/>
<evidence type="ECO:0000256" key="2">
    <source>
        <dbReference type="ARBA" id="ARBA00023295"/>
    </source>
</evidence>
<comment type="caution">
    <text evidence="5">The sequence shown here is derived from an EMBL/GenBank/DDBJ whole genome shotgun (WGS) entry which is preliminary data.</text>
</comment>
<dbReference type="Pfam" id="PF00128">
    <property type="entry name" value="Alpha-amylase"/>
    <property type="match status" value="1"/>
</dbReference>
<feature type="domain" description="Glycosyl hydrolase family 13 catalytic" evidence="4">
    <location>
        <begin position="1"/>
        <end position="407"/>
    </location>
</feature>
<proteinExistence type="predicted"/>
<dbReference type="EMBL" id="JACDQQ010000880">
    <property type="protein sequence ID" value="MBA0085142.1"/>
    <property type="molecule type" value="Genomic_DNA"/>
</dbReference>
<dbReference type="SUPFAM" id="SSF51445">
    <property type="entry name" value="(Trans)glycosidases"/>
    <property type="match status" value="1"/>
</dbReference>
<dbReference type="PANTHER" id="PTHR10357">
    <property type="entry name" value="ALPHA-AMYLASE FAMILY MEMBER"/>
    <property type="match status" value="1"/>
</dbReference>
<feature type="region of interest" description="Disordered" evidence="3">
    <location>
        <begin position="1"/>
        <end position="33"/>
    </location>
</feature>
<dbReference type="InterPro" id="IPR017853">
    <property type="entry name" value="GH"/>
</dbReference>
<name>A0A7V8SWY7_9BACT</name>
<feature type="compositionally biased region" description="Basic and acidic residues" evidence="3">
    <location>
        <begin position="20"/>
        <end position="33"/>
    </location>
</feature>
<keyword evidence="6" id="KW-1185">Reference proteome</keyword>
<reference evidence="5" key="1">
    <citation type="submission" date="2020-06" db="EMBL/GenBank/DDBJ databases">
        <title>Legume-microbial interactions unlock mineral nutrients during tropical forest succession.</title>
        <authorList>
            <person name="Epihov D.Z."/>
        </authorList>
    </citation>
    <scope>NUCLEOTIDE SEQUENCE [LARGE SCALE GENOMIC DNA]</scope>
    <source>
        <strain evidence="5">Pan2503</strain>
    </source>
</reference>
<organism evidence="5 6">
    <name type="scientific">Candidatus Acidiferrum panamense</name>
    <dbReference type="NCBI Taxonomy" id="2741543"/>
    <lineage>
        <taxon>Bacteria</taxon>
        <taxon>Pseudomonadati</taxon>
        <taxon>Acidobacteriota</taxon>
        <taxon>Terriglobia</taxon>
        <taxon>Candidatus Acidiferrales</taxon>
        <taxon>Candidatus Acidiferrum</taxon>
    </lineage>
</organism>
<dbReference type="Gene3D" id="3.20.20.80">
    <property type="entry name" value="Glycosidases"/>
    <property type="match status" value="1"/>
</dbReference>
<evidence type="ECO:0000259" key="4">
    <source>
        <dbReference type="SMART" id="SM00642"/>
    </source>
</evidence>
<dbReference type="InterPro" id="IPR013780">
    <property type="entry name" value="Glyco_hydro_b"/>
</dbReference>
<dbReference type="PANTHER" id="PTHR10357:SF210">
    <property type="entry name" value="MALTODEXTRIN GLUCOSIDASE"/>
    <property type="match status" value="1"/>
</dbReference>
<dbReference type="GO" id="GO:0016798">
    <property type="term" value="F:hydrolase activity, acting on glycosyl bonds"/>
    <property type="evidence" value="ECO:0007669"/>
    <property type="project" value="UniProtKB-KW"/>
</dbReference>
<gene>
    <name evidence="5" type="ORF">HRJ53_09105</name>
</gene>